<evidence type="ECO:0000259" key="1">
    <source>
        <dbReference type="Pfam" id="PF00675"/>
    </source>
</evidence>
<dbReference type="InterPro" id="IPR007863">
    <property type="entry name" value="Peptidase_M16_C"/>
</dbReference>
<dbReference type="Pfam" id="PF05193">
    <property type="entry name" value="Peptidase_M16_C"/>
    <property type="match status" value="1"/>
</dbReference>
<proteinExistence type="predicted"/>
<keyword evidence="4" id="KW-1185">Reference proteome</keyword>
<comment type="caution">
    <text evidence="3">The sequence shown here is derived from an EMBL/GenBank/DDBJ whole genome shotgun (WGS) entry which is preliminary data.</text>
</comment>
<sequence length="432" mass="49240">MEKVYYAHLNETVYQHTLANGLQVYMIPKNDFHKVFATFTTHYGSFDQSFISPKTGKKVNQPEGIAHFLEHKMFSMPDKTDAFETLSKFGVNANAYTNFDRTSYLFSGTKNIESALTYLLDFVQTPYFTVKSVKKEQGIIAEELRMYADYPNQRLFYGLLQNLYQKHPIHVEIGGTVESIHKITAKKLYDAYETFYHPSNMEVVLVGNFDPEAMVQLIEDNQSKKGYSKQDPIQRFMPKEPKAIRTSHAEIEMPVVMPKLGLGVKLTPSSGKEALKKDIALAILMDMYFSNSTKNYQQLLQSRLINESFEYTSIEEENAFTMAFFGDTVDPTLLKSRLTQMILALKRQKHDPVVFERHKKSTLGSFVMSLNSLESISMGFTNYLANGVSMFEVPEIIESITLKDIQAIAKDIQPKRISSFVVMPAKAQKASV</sequence>
<feature type="domain" description="Peptidase M16 N-terminal" evidence="1">
    <location>
        <begin position="63"/>
        <end position="174"/>
    </location>
</feature>
<evidence type="ECO:0000259" key="2">
    <source>
        <dbReference type="Pfam" id="PF05193"/>
    </source>
</evidence>
<organism evidence="3 4">
    <name type="scientific">Paracholeplasma manati</name>
    <dbReference type="NCBI Taxonomy" id="591373"/>
    <lineage>
        <taxon>Bacteria</taxon>
        <taxon>Bacillati</taxon>
        <taxon>Mycoplasmatota</taxon>
        <taxon>Mollicutes</taxon>
        <taxon>Acholeplasmatales</taxon>
        <taxon>Acholeplasmataceae</taxon>
        <taxon>Paracholeplasma</taxon>
    </lineage>
</organism>
<dbReference type="Pfam" id="PF00675">
    <property type="entry name" value="Peptidase_M16"/>
    <property type="match status" value="1"/>
</dbReference>
<dbReference type="RefSeq" id="WP_263608317.1">
    <property type="nucleotide sequence ID" value="NZ_JAOVQM010000003.1"/>
</dbReference>
<feature type="domain" description="Peptidase M16 C-terminal" evidence="2">
    <location>
        <begin position="182"/>
        <end position="360"/>
    </location>
</feature>
<dbReference type="InterPro" id="IPR011249">
    <property type="entry name" value="Metalloenz_LuxS/M16"/>
</dbReference>
<dbReference type="PANTHER" id="PTHR11851:SF134">
    <property type="entry name" value="ZINC-DEPENDENT PROTEASE"/>
    <property type="match status" value="1"/>
</dbReference>
<gene>
    <name evidence="3" type="ORF">N7548_04795</name>
</gene>
<reference evidence="3" key="1">
    <citation type="submission" date="2022-09" db="EMBL/GenBank/DDBJ databases">
        <title>Novel Mycoplasma species identified in domestic and wild animals.</title>
        <authorList>
            <person name="Volokhov D.V."/>
            <person name="Furtak V.A."/>
            <person name="Zagorodnyaya T.A."/>
        </authorList>
    </citation>
    <scope>NUCLEOTIDE SEQUENCE</scope>
    <source>
        <strain evidence="3">Oakley</strain>
    </source>
</reference>
<dbReference type="Proteomes" id="UP001177160">
    <property type="component" value="Unassembled WGS sequence"/>
</dbReference>
<dbReference type="NCBIfam" id="NF047421">
    <property type="entry name" value="YfmH_fam"/>
    <property type="match status" value="1"/>
</dbReference>
<evidence type="ECO:0000313" key="4">
    <source>
        <dbReference type="Proteomes" id="UP001177160"/>
    </source>
</evidence>
<dbReference type="InterPro" id="IPR011765">
    <property type="entry name" value="Pept_M16_N"/>
</dbReference>
<accession>A0ABT2Y5Y8</accession>
<dbReference type="InterPro" id="IPR050361">
    <property type="entry name" value="MPP/UQCRC_Complex"/>
</dbReference>
<protein>
    <submittedName>
        <fullName evidence="3">Insulinase family protein</fullName>
    </submittedName>
</protein>
<evidence type="ECO:0000313" key="3">
    <source>
        <dbReference type="EMBL" id="MCV2232141.1"/>
    </source>
</evidence>
<name>A0ABT2Y5Y8_9MOLU</name>
<dbReference type="EMBL" id="JAOVQM010000003">
    <property type="protein sequence ID" value="MCV2232141.1"/>
    <property type="molecule type" value="Genomic_DNA"/>
</dbReference>
<dbReference type="Gene3D" id="3.30.830.10">
    <property type="entry name" value="Metalloenzyme, LuxS/M16 peptidase-like"/>
    <property type="match status" value="2"/>
</dbReference>
<dbReference type="SUPFAM" id="SSF63411">
    <property type="entry name" value="LuxS/MPP-like metallohydrolase"/>
    <property type="match status" value="2"/>
</dbReference>
<dbReference type="PANTHER" id="PTHR11851">
    <property type="entry name" value="METALLOPROTEASE"/>
    <property type="match status" value="1"/>
</dbReference>